<name>A0A8J3BM28_9FLAO</name>
<evidence type="ECO:0000313" key="2">
    <source>
        <dbReference type="Proteomes" id="UP000612329"/>
    </source>
</evidence>
<dbReference type="Proteomes" id="UP000612329">
    <property type="component" value="Unassembled WGS sequence"/>
</dbReference>
<protein>
    <submittedName>
        <fullName evidence="1">Uncharacterized protein</fullName>
    </submittedName>
</protein>
<accession>A0A8J3BM28</accession>
<reference evidence="1" key="2">
    <citation type="submission" date="2020-09" db="EMBL/GenBank/DDBJ databases">
        <authorList>
            <person name="Sun Q."/>
            <person name="Ohkuma M."/>
        </authorList>
    </citation>
    <scope>NUCLEOTIDE SEQUENCE</scope>
    <source>
        <strain evidence="1">JCM 12862</strain>
    </source>
</reference>
<proteinExistence type="predicted"/>
<gene>
    <name evidence="1" type="ORF">GCM10007962_11390</name>
</gene>
<sequence length="93" mass="10874">MIIFANNKINLEDLRQMFVYMEYYKAKKGALVYPGTENRNQSRKYSGYSSHEAKHLSNEECSLISIGVENDVKVRQKLIYDNISNWSQLHKIA</sequence>
<reference evidence="1" key="1">
    <citation type="journal article" date="2014" name="Int. J. Syst. Evol. Microbiol.">
        <title>Complete genome sequence of Corynebacterium casei LMG S-19264T (=DSM 44701T), isolated from a smear-ripened cheese.</title>
        <authorList>
            <consortium name="US DOE Joint Genome Institute (JGI-PGF)"/>
            <person name="Walter F."/>
            <person name="Albersmeier A."/>
            <person name="Kalinowski J."/>
            <person name="Ruckert C."/>
        </authorList>
    </citation>
    <scope>NUCLEOTIDE SEQUENCE</scope>
    <source>
        <strain evidence="1">JCM 12862</strain>
    </source>
</reference>
<comment type="caution">
    <text evidence="1">The sequence shown here is derived from an EMBL/GenBank/DDBJ whole genome shotgun (WGS) entry which is preliminary data.</text>
</comment>
<dbReference type="EMBL" id="BMNR01000002">
    <property type="protein sequence ID" value="GGK18923.1"/>
    <property type="molecule type" value="Genomic_DNA"/>
</dbReference>
<evidence type="ECO:0000313" key="1">
    <source>
        <dbReference type="EMBL" id="GGK18923.1"/>
    </source>
</evidence>
<dbReference type="AlphaFoldDB" id="A0A8J3BM28"/>
<keyword evidence="2" id="KW-1185">Reference proteome</keyword>
<organism evidence="1 2">
    <name type="scientific">Yeosuana aromativorans</name>
    <dbReference type="NCBI Taxonomy" id="288019"/>
    <lineage>
        <taxon>Bacteria</taxon>
        <taxon>Pseudomonadati</taxon>
        <taxon>Bacteroidota</taxon>
        <taxon>Flavobacteriia</taxon>
        <taxon>Flavobacteriales</taxon>
        <taxon>Flavobacteriaceae</taxon>
        <taxon>Yeosuana</taxon>
    </lineage>
</organism>